<feature type="domain" description="VWFA" evidence="2">
    <location>
        <begin position="92"/>
        <end position="293"/>
    </location>
</feature>
<comment type="caution">
    <text evidence="3">The sequence shown here is derived from an EMBL/GenBank/DDBJ whole genome shotgun (WGS) entry which is preliminary data.</text>
</comment>
<proteinExistence type="predicted"/>
<dbReference type="InterPro" id="IPR002035">
    <property type="entry name" value="VWF_A"/>
</dbReference>
<dbReference type="AlphaFoldDB" id="A0A5B0X751"/>
<organism evidence="3 4">
    <name type="scientific">Pseudohalioglobus sediminis</name>
    <dbReference type="NCBI Taxonomy" id="2606449"/>
    <lineage>
        <taxon>Bacteria</taxon>
        <taxon>Pseudomonadati</taxon>
        <taxon>Pseudomonadota</taxon>
        <taxon>Gammaproteobacteria</taxon>
        <taxon>Cellvibrionales</taxon>
        <taxon>Halieaceae</taxon>
        <taxon>Pseudohalioglobus</taxon>
    </lineage>
</organism>
<dbReference type="Pfam" id="PF00092">
    <property type="entry name" value="VWA"/>
    <property type="match status" value="1"/>
</dbReference>
<dbReference type="InterPro" id="IPR050768">
    <property type="entry name" value="UPF0353/GerABKA_families"/>
</dbReference>
<evidence type="ECO:0000259" key="2">
    <source>
        <dbReference type="PROSITE" id="PS50234"/>
    </source>
</evidence>
<keyword evidence="4" id="KW-1185">Reference proteome</keyword>
<dbReference type="EMBL" id="VTUX01000001">
    <property type="protein sequence ID" value="KAA1194059.1"/>
    <property type="molecule type" value="Genomic_DNA"/>
</dbReference>
<gene>
    <name evidence="3" type="ORF">F0M18_01020</name>
</gene>
<evidence type="ECO:0000256" key="1">
    <source>
        <dbReference type="SAM" id="Phobius"/>
    </source>
</evidence>
<sequence length="344" mass="37937">MIEWLWPWLLLLAPLPWLLRRMLPPASGQEPALRAPFFDRWQQLSDTQGTAGASNQRLPMLMLWLLWLLLLLAAARPMWVGEPIELPNSGRDLMLAVDISGSMKVEDMEMADQMVSRIRAVKQVASEFIRQREGDRLGLILFGSNAYVQSPLSFDTGTVRRFLLEAQIGFAGQDTAIGDAIGLAVKRLRERPAESRVLVLLSDGRDTASSVQPLDAARLAADLGIRIYTIGIGADRLTMPGIFGSSFGARQVNPSAELDEAGLQEIAKLTGGQYFRARNPAELANIYQLLDQLEPIEVDAASYRPRQALGYIPLLLALGASFALALWRSWRSYGRAAALPEGGR</sequence>
<dbReference type="Proteomes" id="UP000323708">
    <property type="component" value="Unassembled WGS sequence"/>
</dbReference>
<name>A0A5B0X751_9GAMM</name>
<dbReference type="CDD" id="cd01467">
    <property type="entry name" value="vWA_BatA_type"/>
    <property type="match status" value="1"/>
</dbReference>
<keyword evidence="1" id="KW-0472">Membrane</keyword>
<dbReference type="SMART" id="SM00327">
    <property type="entry name" value="VWA"/>
    <property type="match status" value="1"/>
</dbReference>
<dbReference type="PANTHER" id="PTHR22550">
    <property type="entry name" value="SPORE GERMINATION PROTEIN"/>
    <property type="match status" value="1"/>
</dbReference>
<dbReference type="InterPro" id="IPR033881">
    <property type="entry name" value="vWA_BatA_type"/>
</dbReference>
<dbReference type="PANTHER" id="PTHR22550:SF18">
    <property type="entry name" value="VWFA DOMAIN-CONTAINING PROTEIN"/>
    <property type="match status" value="1"/>
</dbReference>
<evidence type="ECO:0000313" key="4">
    <source>
        <dbReference type="Proteomes" id="UP000323708"/>
    </source>
</evidence>
<dbReference type="RefSeq" id="WP_149609528.1">
    <property type="nucleotide sequence ID" value="NZ_VTUX01000001.1"/>
</dbReference>
<dbReference type="PROSITE" id="PS50234">
    <property type="entry name" value="VWFA"/>
    <property type="match status" value="1"/>
</dbReference>
<reference evidence="3 4" key="1">
    <citation type="submission" date="2019-09" db="EMBL/GenBank/DDBJ databases">
        <authorList>
            <person name="Chen X.-Y."/>
        </authorList>
    </citation>
    <scope>NUCLEOTIDE SEQUENCE [LARGE SCALE GENOMIC DNA]</scope>
    <source>
        <strain evidence="3 4">NY5</strain>
    </source>
</reference>
<evidence type="ECO:0000313" key="3">
    <source>
        <dbReference type="EMBL" id="KAA1194059.1"/>
    </source>
</evidence>
<dbReference type="Gene3D" id="3.40.50.410">
    <property type="entry name" value="von Willebrand factor, type A domain"/>
    <property type="match status" value="1"/>
</dbReference>
<protein>
    <submittedName>
        <fullName evidence="3">VWA domain-containing protein</fullName>
    </submittedName>
</protein>
<accession>A0A5B0X751</accession>
<dbReference type="InterPro" id="IPR036465">
    <property type="entry name" value="vWFA_dom_sf"/>
</dbReference>
<keyword evidence="1" id="KW-1133">Transmembrane helix</keyword>
<keyword evidence="1" id="KW-0812">Transmembrane</keyword>
<dbReference type="SUPFAM" id="SSF53300">
    <property type="entry name" value="vWA-like"/>
    <property type="match status" value="1"/>
</dbReference>
<feature type="transmembrane region" description="Helical" evidence="1">
    <location>
        <begin position="308"/>
        <end position="327"/>
    </location>
</feature>